<dbReference type="SUPFAM" id="SSF48050">
    <property type="entry name" value="Hemocyanin, N-terminal domain"/>
    <property type="match status" value="1"/>
</dbReference>
<evidence type="ECO:0000313" key="12">
    <source>
        <dbReference type="EMBL" id="KAK6636416.1"/>
    </source>
</evidence>
<organism evidence="12 13">
    <name type="scientific">Polyplax serrata</name>
    <name type="common">Common mouse louse</name>
    <dbReference type="NCBI Taxonomy" id="468196"/>
    <lineage>
        <taxon>Eukaryota</taxon>
        <taxon>Metazoa</taxon>
        <taxon>Ecdysozoa</taxon>
        <taxon>Arthropoda</taxon>
        <taxon>Hexapoda</taxon>
        <taxon>Insecta</taxon>
        <taxon>Pterygota</taxon>
        <taxon>Neoptera</taxon>
        <taxon>Paraneoptera</taxon>
        <taxon>Psocodea</taxon>
        <taxon>Troctomorpha</taxon>
        <taxon>Phthiraptera</taxon>
        <taxon>Anoplura</taxon>
        <taxon>Polyplacidae</taxon>
        <taxon>Polyplax</taxon>
    </lineage>
</organism>
<dbReference type="GO" id="GO:0004503">
    <property type="term" value="F:tyrosinase activity"/>
    <property type="evidence" value="ECO:0007669"/>
    <property type="project" value="UniProtKB-ARBA"/>
</dbReference>
<evidence type="ECO:0000256" key="1">
    <source>
        <dbReference type="ARBA" id="ARBA00001973"/>
    </source>
</evidence>
<comment type="subcellular location">
    <subcellularLocation>
        <location evidence="2">Secreted</location>
    </subcellularLocation>
</comment>
<dbReference type="Proteomes" id="UP001372834">
    <property type="component" value="Unassembled WGS sequence"/>
</dbReference>
<dbReference type="FunFam" id="1.10.1280.10:FF:000004">
    <property type="entry name" value="Hemocyanin subunit 2"/>
    <property type="match status" value="1"/>
</dbReference>
<dbReference type="Pfam" id="PF00372">
    <property type="entry name" value="Hemocyanin_M"/>
    <property type="match status" value="1"/>
</dbReference>
<dbReference type="PROSITE" id="PS00210">
    <property type="entry name" value="HEMOCYANIN_2"/>
    <property type="match status" value="1"/>
</dbReference>
<dbReference type="SUPFAM" id="SSF48056">
    <property type="entry name" value="Di-copper centre-containing domain"/>
    <property type="match status" value="1"/>
</dbReference>
<accession>A0AAN8S711</accession>
<dbReference type="AlphaFoldDB" id="A0AAN8S711"/>
<dbReference type="InterPro" id="IPR037020">
    <property type="entry name" value="Hemocyanin_C_sf"/>
</dbReference>
<keyword evidence="6" id="KW-0560">Oxidoreductase</keyword>
<keyword evidence="4" id="KW-0964">Secreted</keyword>
<feature type="domain" description="Tyrosinase copper-binding" evidence="11">
    <location>
        <begin position="429"/>
        <end position="440"/>
    </location>
</feature>
<dbReference type="Gene3D" id="2.60.40.1520">
    <property type="entry name" value="Hemocyanin, C-terminal domain"/>
    <property type="match status" value="1"/>
</dbReference>
<dbReference type="InterPro" id="IPR014756">
    <property type="entry name" value="Ig_E-set"/>
</dbReference>
<dbReference type="SUPFAM" id="SSF81296">
    <property type="entry name" value="E set domains"/>
    <property type="match status" value="1"/>
</dbReference>
<dbReference type="PANTHER" id="PTHR11511">
    <property type="entry name" value="LARVAL STORAGE PROTEIN/PHENOLOXIDASE"/>
    <property type="match status" value="1"/>
</dbReference>
<evidence type="ECO:0000256" key="3">
    <source>
        <dbReference type="ARBA" id="ARBA00009928"/>
    </source>
</evidence>
<comment type="cofactor">
    <cofactor evidence="1">
        <name>Cu(2+)</name>
        <dbReference type="ChEBI" id="CHEBI:29036"/>
    </cofactor>
</comment>
<name>A0AAN8S711_POLSC</name>
<evidence type="ECO:0000256" key="9">
    <source>
        <dbReference type="ARBA" id="ARBA00023157"/>
    </source>
</evidence>
<dbReference type="InterPro" id="IPR005203">
    <property type="entry name" value="Hemocyanin_C"/>
</dbReference>
<dbReference type="PROSITE" id="PS00498">
    <property type="entry name" value="TYROSINASE_2"/>
    <property type="match status" value="1"/>
</dbReference>
<dbReference type="PANTHER" id="PTHR11511:SF4">
    <property type="entry name" value="PHENOLOXIDASE 2-RELATED"/>
    <property type="match status" value="1"/>
</dbReference>
<evidence type="ECO:0000256" key="5">
    <source>
        <dbReference type="ARBA" id="ARBA00022723"/>
    </source>
</evidence>
<dbReference type="Gene3D" id="1.20.1370.10">
    <property type="entry name" value="Hemocyanin, N-terminal domain"/>
    <property type="match status" value="1"/>
</dbReference>
<dbReference type="InterPro" id="IPR008922">
    <property type="entry name" value="Di-copper_centre_dom_sf"/>
</dbReference>
<dbReference type="InterPro" id="IPR002227">
    <property type="entry name" value="Tyrosinase_Cu-bd"/>
</dbReference>
<dbReference type="InterPro" id="IPR013788">
    <property type="entry name" value="Hemocyanin/hexamerin"/>
</dbReference>
<keyword evidence="9" id="KW-1015">Disulfide bond</keyword>
<comment type="caution">
    <text evidence="12">The sequence shown here is derived from an EMBL/GenBank/DDBJ whole genome shotgun (WGS) entry which is preliminary data.</text>
</comment>
<proteinExistence type="inferred from homology"/>
<dbReference type="Gene3D" id="1.10.1280.10">
    <property type="entry name" value="Di-copper center containing domain from catechol oxidase"/>
    <property type="match status" value="1"/>
</dbReference>
<dbReference type="InterPro" id="IPR036697">
    <property type="entry name" value="Hemocyanin_N_sf"/>
</dbReference>
<gene>
    <name evidence="12" type="ORF">RUM43_010077</name>
</gene>
<dbReference type="FunFam" id="2.60.40.1520:FF:000001">
    <property type="entry name" value="Hemocyanin subunit 2"/>
    <property type="match status" value="1"/>
</dbReference>
<dbReference type="Pfam" id="PF03723">
    <property type="entry name" value="Hemocyanin_C"/>
    <property type="match status" value="1"/>
</dbReference>
<dbReference type="PROSITE" id="PS00209">
    <property type="entry name" value="HEMOCYANIN_1"/>
    <property type="match status" value="1"/>
</dbReference>
<sequence>MSRVPGRSPQRPGGQSIGSRPELPQRPATNSDQSKEHILHYLFDRPSEPVFLPKGDDKALFDIPTDYIKEEYRPAREGLLNRITDDIGENIPVKQITLPDMTSLFRLGRREPFSLFIPEHRKLAARLIDIFIGMRSYDDFISAAVFARDRVNPYLFNYALSVAIIHRPDTKNVQLPPLFENFPEKYMEGGIFKRAREVSNVLDVSERTPIEIPRDYSASDIDPEHRVAYFREDLGINLHHWHWHLVYPFDADTKIVNKDRRGELFYYMHQQIIARFNFERLCNDLSRVERLTNFRDPVPEGYFSKLDSLVSSRSWPPRHSNALLRDVYREIDQIKFDLSDLERWRDRLLDAIAQGAIIDANGRRIQLDETTGIDILGNLIESSIISANRNYYGDFHNFGHLAIALCHDPDARHLETFSVMGDPATAMRDPIFYRWHAYIDYIFQQHKQTLPPYPEQVLDYNGIRITGLEVITNGRNRNEISTFWEQNDVNLSRGMDFTPRGNVFARFTHLQHLDYVYRINVENNTGQNRVGTVRIFLAPKLDERGLPWLFVDQRHLFIELDKFAVALKSKQNTIERSSTESSVTIPFEATFRNLDANRPAGGTRLERFNFCGCGWPQHMLVPRGSPDGFQCVLFAMISDIDGDRVEGSNSSGQNGLDDAASYCGVKDSKYPDRRSMGYPFDRPPRPSVDTLSEFLTPNMRTADVRIFFQDRVQVRRANVLPDSPNIRP</sequence>
<evidence type="ECO:0000256" key="8">
    <source>
        <dbReference type="ARBA" id="ARBA00023033"/>
    </source>
</evidence>
<dbReference type="InterPro" id="IPR005204">
    <property type="entry name" value="Hemocyanin_N"/>
</dbReference>
<evidence type="ECO:0000256" key="2">
    <source>
        <dbReference type="ARBA" id="ARBA00004613"/>
    </source>
</evidence>
<dbReference type="GO" id="GO:0006582">
    <property type="term" value="P:melanin metabolic process"/>
    <property type="evidence" value="ECO:0007669"/>
    <property type="project" value="UniProtKB-ARBA"/>
</dbReference>
<dbReference type="GO" id="GO:0005576">
    <property type="term" value="C:extracellular region"/>
    <property type="evidence" value="ECO:0007669"/>
    <property type="project" value="UniProtKB-SubCell"/>
</dbReference>
<dbReference type="Pfam" id="PF03722">
    <property type="entry name" value="Hemocyanin_N"/>
    <property type="match status" value="1"/>
</dbReference>
<dbReference type="PRINTS" id="PR00187">
    <property type="entry name" value="HAEMOCYANIN"/>
</dbReference>
<evidence type="ECO:0000256" key="6">
    <source>
        <dbReference type="ARBA" id="ARBA00023002"/>
    </source>
</evidence>
<protein>
    <recommendedName>
        <fullName evidence="11">Tyrosinase copper-binding domain-containing protein</fullName>
    </recommendedName>
</protein>
<keyword evidence="5" id="KW-0479">Metal-binding</keyword>
<evidence type="ECO:0000313" key="13">
    <source>
        <dbReference type="Proteomes" id="UP001372834"/>
    </source>
</evidence>
<dbReference type="InterPro" id="IPR000896">
    <property type="entry name" value="Hemocyanin/hexamerin_mid_dom"/>
</dbReference>
<keyword evidence="8" id="KW-0503">Monooxygenase</keyword>
<feature type="region of interest" description="Disordered" evidence="10">
    <location>
        <begin position="1"/>
        <end position="34"/>
    </location>
</feature>
<evidence type="ECO:0000256" key="10">
    <source>
        <dbReference type="SAM" id="MobiDB-lite"/>
    </source>
</evidence>
<dbReference type="EMBL" id="JAWJWE010000004">
    <property type="protein sequence ID" value="KAK6636416.1"/>
    <property type="molecule type" value="Genomic_DNA"/>
</dbReference>
<evidence type="ECO:0000259" key="11">
    <source>
        <dbReference type="PROSITE" id="PS00498"/>
    </source>
</evidence>
<evidence type="ECO:0000256" key="4">
    <source>
        <dbReference type="ARBA" id="ARBA00022525"/>
    </source>
</evidence>
<comment type="similarity">
    <text evidence="3">Belongs to the tyrosinase family.</text>
</comment>
<evidence type="ECO:0000256" key="7">
    <source>
        <dbReference type="ARBA" id="ARBA00023008"/>
    </source>
</evidence>
<reference evidence="12 13" key="1">
    <citation type="submission" date="2023-10" db="EMBL/GenBank/DDBJ databases">
        <title>Genomes of two closely related lineages of the louse Polyplax serrata with different host specificities.</title>
        <authorList>
            <person name="Martinu J."/>
            <person name="Tarabai H."/>
            <person name="Stefka J."/>
            <person name="Hypsa V."/>
        </authorList>
    </citation>
    <scope>NUCLEOTIDE SEQUENCE [LARGE SCALE GENOMIC DNA]</scope>
    <source>
        <strain evidence="12">HR10_N</strain>
    </source>
</reference>
<dbReference type="GO" id="GO:0046872">
    <property type="term" value="F:metal ion binding"/>
    <property type="evidence" value="ECO:0007669"/>
    <property type="project" value="UniProtKB-KW"/>
</dbReference>
<keyword evidence="7" id="KW-0186">Copper</keyword>